<evidence type="ECO:0000256" key="1">
    <source>
        <dbReference type="SAM" id="Phobius"/>
    </source>
</evidence>
<accession>A0A914EFU1</accession>
<keyword evidence="2" id="KW-1185">Reference proteome</keyword>
<dbReference type="AlphaFoldDB" id="A0A914EFU1"/>
<keyword evidence="1" id="KW-1133">Transmembrane helix</keyword>
<dbReference type="Proteomes" id="UP000887540">
    <property type="component" value="Unplaced"/>
</dbReference>
<keyword evidence="1" id="KW-0472">Membrane</keyword>
<sequence length="102" mass="11324">MCASEVSNALWVIGSQWAALITLILGFERFVAVKWPIYYMNAKKNYTRILLISLMAILISLTIALCLGFFIGSEKSVDWACSISSAYGHTYSSDAYALPECK</sequence>
<evidence type="ECO:0000313" key="2">
    <source>
        <dbReference type="Proteomes" id="UP000887540"/>
    </source>
</evidence>
<keyword evidence="1" id="KW-0812">Transmembrane</keyword>
<organism evidence="2 3">
    <name type="scientific">Acrobeloides nanus</name>
    <dbReference type="NCBI Taxonomy" id="290746"/>
    <lineage>
        <taxon>Eukaryota</taxon>
        <taxon>Metazoa</taxon>
        <taxon>Ecdysozoa</taxon>
        <taxon>Nematoda</taxon>
        <taxon>Chromadorea</taxon>
        <taxon>Rhabditida</taxon>
        <taxon>Tylenchina</taxon>
        <taxon>Cephalobomorpha</taxon>
        <taxon>Cephaloboidea</taxon>
        <taxon>Cephalobidae</taxon>
        <taxon>Acrobeloides</taxon>
    </lineage>
</organism>
<feature type="transmembrane region" description="Helical" evidence="1">
    <location>
        <begin position="49"/>
        <end position="71"/>
    </location>
</feature>
<evidence type="ECO:0000313" key="3">
    <source>
        <dbReference type="WBParaSite" id="ACRNAN_scaffold7791.g12872.t1"/>
    </source>
</evidence>
<protein>
    <submittedName>
        <fullName evidence="3">G-protein coupled receptors family 1 profile domain-containing protein</fullName>
    </submittedName>
</protein>
<dbReference type="Pfam" id="PF10320">
    <property type="entry name" value="7TM_GPCR_Srsx"/>
    <property type="match status" value="1"/>
</dbReference>
<dbReference type="SUPFAM" id="SSF81321">
    <property type="entry name" value="Family A G protein-coupled receptor-like"/>
    <property type="match status" value="1"/>
</dbReference>
<dbReference type="Gene3D" id="1.20.1070.10">
    <property type="entry name" value="Rhodopsin 7-helix transmembrane proteins"/>
    <property type="match status" value="1"/>
</dbReference>
<dbReference type="InterPro" id="IPR019424">
    <property type="entry name" value="7TM_GPCR_Srsx"/>
</dbReference>
<dbReference type="WBParaSite" id="ACRNAN_scaffold7791.g12872.t1">
    <property type="protein sequence ID" value="ACRNAN_scaffold7791.g12872.t1"/>
    <property type="gene ID" value="ACRNAN_scaffold7791.g12872"/>
</dbReference>
<proteinExistence type="predicted"/>
<feature type="transmembrane region" description="Helical" evidence="1">
    <location>
        <begin position="17"/>
        <end position="37"/>
    </location>
</feature>
<reference evidence="3" key="1">
    <citation type="submission" date="2022-11" db="UniProtKB">
        <authorList>
            <consortium name="WormBaseParasite"/>
        </authorList>
    </citation>
    <scope>IDENTIFICATION</scope>
</reference>
<name>A0A914EFU1_9BILA</name>